<organism evidence="1 2">
    <name type="scientific">Blastochloris viridis</name>
    <name type="common">Rhodopseudomonas viridis</name>
    <dbReference type="NCBI Taxonomy" id="1079"/>
    <lineage>
        <taxon>Bacteria</taxon>
        <taxon>Pseudomonadati</taxon>
        <taxon>Pseudomonadota</taxon>
        <taxon>Alphaproteobacteria</taxon>
        <taxon>Hyphomicrobiales</taxon>
        <taxon>Blastochloridaceae</taxon>
        <taxon>Blastochloris</taxon>
    </lineage>
</organism>
<reference evidence="1 2" key="1">
    <citation type="journal article" date="2017" name="Nat. Commun.">
        <title>In situ click chemistry generation of cyclooxygenase-2 inhibitors.</title>
        <authorList>
            <person name="Bhardwaj A."/>
            <person name="Kaur J."/>
            <person name="Wuest M."/>
            <person name="Wuest F."/>
        </authorList>
    </citation>
    <scope>NUCLEOTIDE SEQUENCE [LARGE SCALE GENOMIC DNA]</scope>
    <source>
        <strain evidence="1">S2_018_000_R2_106</strain>
    </source>
</reference>
<accession>A0A6N4RC84</accession>
<name>A0A6N4RC84_BLAVI</name>
<dbReference type="EMBL" id="VAFM01000001">
    <property type="protein sequence ID" value="TKW61625.1"/>
    <property type="molecule type" value="Genomic_DNA"/>
</dbReference>
<evidence type="ECO:0000313" key="2">
    <source>
        <dbReference type="Proteomes" id="UP000320948"/>
    </source>
</evidence>
<proteinExistence type="predicted"/>
<evidence type="ECO:0000313" key="1">
    <source>
        <dbReference type="EMBL" id="TKW61625.1"/>
    </source>
</evidence>
<comment type="caution">
    <text evidence="1">The sequence shown here is derived from an EMBL/GenBank/DDBJ whole genome shotgun (WGS) entry which is preliminary data.</text>
</comment>
<dbReference type="Proteomes" id="UP000320948">
    <property type="component" value="Unassembled WGS sequence"/>
</dbReference>
<protein>
    <submittedName>
        <fullName evidence="1">Uncharacterized protein</fullName>
    </submittedName>
</protein>
<gene>
    <name evidence="1" type="ORF">DI628_03085</name>
</gene>
<dbReference type="AlphaFoldDB" id="A0A6N4RC84"/>
<sequence length="152" mass="16803">MIKKGKSRAVKARPSRAVSARLRTKVVALLAENPAMKAEDVALELKVSRQRAQAYMTREVRAEAEALSRTVNESTLDDIDRAMMKQARLGNVQAARLVYMRMAQKGDAQAAPTLEELEAELASLKKMEHAKWETKDGADMDDAAAMVDDACR</sequence>